<keyword evidence="2" id="KW-0812">Transmembrane</keyword>
<feature type="region of interest" description="Disordered" evidence="1">
    <location>
        <begin position="85"/>
        <end position="198"/>
    </location>
</feature>
<feature type="compositionally biased region" description="Polar residues" evidence="1">
    <location>
        <begin position="91"/>
        <end position="101"/>
    </location>
</feature>
<evidence type="ECO:0000256" key="2">
    <source>
        <dbReference type="SAM" id="Phobius"/>
    </source>
</evidence>
<feature type="transmembrane region" description="Helical" evidence="2">
    <location>
        <begin position="46"/>
        <end position="66"/>
    </location>
</feature>
<evidence type="ECO:0000313" key="4">
    <source>
        <dbReference type="Proteomes" id="UP001595685"/>
    </source>
</evidence>
<evidence type="ECO:0008006" key="5">
    <source>
        <dbReference type="Google" id="ProtNLM"/>
    </source>
</evidence>
<name>A0ABV7WKC5_9MICO</name>
<comment type="caution">
    <text evidence="3">The sequence shown here is derived from an EMBL/GenBank/DDBJ whole genome shotgun (WGS) entry which is preliminary data.</text>
</comment>
<dbReference type="Proteomes" id="UP001595685">
    <property type="component" value="Unassembled WGS sequence"/>
</dbReference>
<evidence type="ECO:0000313" key="3">
    <source>
        <dbReference type="EMBL" id="MFC3689573.1"/>
    </source>
</evidence>
<keyword evidence="2" id="KW-1133">Transmembrane helix</keyword>
<evidence type="ECO:0000256" key="1">
    <source>
        <dbReference type="SAM" id="MobiDB-lite"/>
    </source>
</evidence>
<accession>A0ABV7WKC5</accession>
<reference evidence="4" key="1">
    <citation type="journal article" date="2019" name="Int. J. Syst. Evol. Microbiol.">
        <title>The Global Catalogue of Microorganisms (GCM) 10K type strain sequencing project: providing services to taxonomists for standard genome sequencing and annotation.</title>
        <authorList>
            <consortium name="The Broad Institute Genomics Platform"/>
            <consortium name="The Broad Institute Genome Sequencing Center for Infectious Disease"/>
            <person name="Wu L."/>
            <person name="Ma J."/>
        </authorList>
    </citation>
    <scope>NUCLEOTIDE SEQUENCE [LARGE SCALE GENOMIC DNA]</scope>
    <source>
        <strain evidence="4">NCAIM B.02333</strain>
    </source>
</reference>
<proteinExistence type="predicted"/>
<protein>
    <recommendedName>
        <fullName evidence="5">LapA family protein</fullName>
    </recommendedName>
</protein>
<dbReference type="EMBL" id="JBHRWW010000011">
    <property type="protein sequence ID" value="MFC3689573.1"/>
    <property type="molecule type" value="Genomic_DNA"/>
</dbReference>
<dbReference type="RefSeq" id="WP_340291650.1">
    <property type="nucleotide sequence ID" value="NZ_JBBEOI010000045.1"/>
</dbReference>
<sequence>MVVLGLILILLGVLVGAYTVLGGLPGQQGTDVTLSFLGLSVQTSAVVVFALGALTLLLLELGVLAMRSGARKSARRRAELQRLRRVEAEVQTRQSSEAQRNATAAPVASAPAPFARRDSSDSDTGRTQALRDSHETSRDDSSRLGTVRPDSYRQDTSGTGGQAAVSDTRPPGYDSQAGGAGATVDEGYSDGASRTDRA</sequence>
<keyword evidence="4" id="KW-1185">Reference proteome</keyword>
<organism evidence="3 4">
    <name type="scientific">Aquipuribacter hungaricus</name>
    <dbReference type="NCBI Taxonomy" id="545624"/>
    <lineage>
        <taxon>Bacteria</taxon>
        <taxon>Bacillati</taxon>
        <taxon>Actinomycetota</taxon>
        <taxon>Actinomycetes</taxon>
        <taxon>Micrococcales</taxon>
        <taxon>Intrasporangiaceae</taxon>
        <taxon>Aquipuribacter</taxon>
    </lineage>
</organism>
<feature type="compositionally biased region" description="Low complexity" evidence="1">
    <location>
        <begin position="102"/>
        <end position="114"/>
    </location>
</feature>
<feature type="compositionally biased region" description="Basic and acidic residues" evidence="1">
    <location>
        <begin position="115"/>
        <end position="142"/>
    </location>
</feature>
<keyword evidence="2" id="KW-0472">Membrane</keyword>
<gene>
    <name evidence="3" type="ORF">ACFOLH_14575</name>
</gene>